<protein>
    <submittedName>
        <fullName evidence="2">Nitroreductase</fullName>
    </submittedName>
</protein>
<sequence length="537" mass="60065">MTDDKTDHDVVRHYHDITKHQLQRYAAGPQALDWDDQPEAFRWFEGAAKTDLPLIADRLASLYIDIYAPDTIEAQPLTLENLGGLLELALGLSAWKRYGEARWALRCNPSSGNLHAEEAYVICNTLGDLAGGVHHYLSRDHQLEQRCVFQDDVLPPDTLLIGISAIHWREAWKYGERAYRYCQLDTGHALAALRYGAAALGWRVQLLDRISDSQQATLLGLARAADFGDAEREHPDLLLHISSGCARHAVAIDRLIDSVNHGEWSGRANVLSPHHLHRWPIIDEVSRAARKPVTEAAKANLDARPAPLNSPCDLTAAALIRRRRSAQAFDGQTPIGRDALLRMLDMTLPRPRLPPWDCTPWRDSINMVLFVHRVHDLAPGLYALVRNPHSLDAFKSALGREQFQWQQVDACPEHLPLYKLVHADSQTLAATLSCHQGIAGQSCFSLGMIADTSVLGAGAWHYRRLYWEAGMIGQVLYLEAEAAGIQGTGIGCYFDDAVHEVLGIQDKRWQSLYHFTVGKGVFDTRIQTDPPYAHLQR</sequence>
<dbReference type="SUPFAM" id="SSF55469">
    <property type="entry name" value="FMN-dependent nitroreductase-like"/>
    <property type="match status" value="2"/>
</dbReference>
<dbReference type="GO" id="GO:0016491">
    <property type="term" value="F:oxidoreductase activity"/>
    <property type="evidence" value="ECO:0007669"/>
    <property type="project" value="InterPro"/>
</dbReference>
<dbReference type="STRING" id="1748243.Tel_07300"/>
<dbReference type="PANTHER" id="PTHR42741:SF3">
    <property type="entry name" value="NITROREDUCTASE FAMILY PROTEIN"/>
    <property type="match status" value="1"/>
</dbReference>
<evidence type="ECO:0000259" key="1">
    <source>
        <dbReference type="Pfam" id="PF00881"/>
    </source>
</evidence>
<dbReference type="Pfam" id="PF00881">
    <property type="entry name" value="Nitroreductase"/>
    <property type="match status" value="1"/>
</dbReference>
<evidence type="ECO:0000313" key="3">
    <source>
        <dbReference type="Proteomes" id="UP000055136"/>
    </source>
</evidence>
<dbReference type="AlphaFoldDB" id="A0A0S2TCU4"/>
<dbReference type="Proteomes" id="UP000055136">
    <property type="component" value="Chromosome"/>
</dbReference>
<gene>
    <name evidence="2" type="ORF">Tel_07300</name>
</gene>
<accession>A0A0S2TCU4</accession>
<organism evidence="2 3">
    <name type="scientific">Candidatus Tenderia electrophaga</name>
    <dbReference type="NCBI Taxonomy" id="1748243"/>
    <lineage>
        <taxon>Bacteria</taxon>
        <taxon>Pseudomonadati</taxon>
        <taxon>Pseudomonadota</taxon>
        <taxon>Gammaproteobacteria</taxon>
        <taxon>Candidatus Tenderiales</taxon>
        <taxon>Candidatus Tenderiaceae</taxon>
        <taxon>Candidatus Tenderia</taxon>
    </lineage>
</organism>
<evidence type="ECO:0000313" key="2">
    <source>
        <dbReference type="EMBL" id="ALP52977.1"/>
    </source>
</evidence>
<dbReference type="EMBL" id="CP013099">
    <property type="protein sequence ID" value="ALP52977.1"/>
    <property type="molecule type" value="Genomic_DNA"/>
</dbReference>
<dbReference type="InterPro" id="IPR000415">
    <property type="entry name" value="Nitroreductase-like"/>
</dbReference>
<dbReference type="InterPro" id="IPR029479">
    <property type="entry name" value="Nitroreductase"/>
</dbReference>
<dbReference type="KEGG" id="tee:Tel_07300"/>
<reference evidence="2" key="1">
    <citation type="submission" date="2015-10" db="EMBL/GenBank/DDBJ databases">
        <title>Description of Candidatus Tenderia electrophaga gen. nov, sp. nov., an Uncultivated Electroautotroph from a Biocathode Enrichment.</title>
        <authorList>
            <person name="Eddie B.J."/>
            <person name="Malanoski A.P."/>
            <person name="Wang Z."/>
            <person name="Hall R.J."/>
            <person name="Oh S.D."/>
            <person name="Heiner C."/>
            <person name="Lin B."/>
            <person name="Strycharz-Glaven S.M."/>
        </authorList>
    </citation>
    <scope>NUCLEOTIDE SEQUENCE [LARGE SCALE GENOMIC DNA]</scope>
    <source>
        <strain evidence="2">NRL1</strain>
    </source>
</reference>
<proteinExistence type="predicted"/>
<dbReference type="PANTHER" id="PTHR42741">
    <property type="entry name" value="NITROREDUCTASE FAMILY PROTEIN"/>
    <property type="match status" value="1"/>
</dbReference>
<feature type="domain" description="Nitroreductase" evidence="1">
    <location>
        <begin position="459"/>
        <end position="519"/>
    </location>
</feature>
<dbReference type="CDD" id="cd02142">
    <property type="entry name" value="McbC_SagB-like_oxidoreductase"/>
    <property type="match status" value="2"/>
</dbReference>
<name>A0A0S2TCU4_9GAMM</name>
<keyword evidence="3" id="KW-1185">Reference proteome</keyword>
<dbReference type="Gene3D" id="3.40.109.10">
    <property type="entry name" value="NADH Oxidase"/>
    <property type="match status" value="2"/>
</dbReference>